<dbReference type="EMBL" id="CP001939">
    <property type="protein sequence ID" value="ADG91449.1"/>
    <property type="molecule type" value="Genomic_DNA"/>
</dbReference>
<dbReference type="GeneID" id="9166220"/>
<dbReference type="eggNOG" id="arCOG08830">
    <property type="taxonomic scope" value="Archaea"/>
</dbReference>
<protein>
    <submittedName>
        <fullName evidence="1">Uncharacterized protein</fullName>
    </submittedName>
</protein>
<proteinExistence type="predicted"/>
<dbReference type="Proteomes" id="UP000002376">
    <property type="component" value="Chromosome"/>
</dbReference>
<dbReference type="STRING" id="633148.Tagg_1181"/>
<dbReference type="RefSeq" id="WP_013130042.1">
    <property type="nucleotide sequence ID" value="NC_014160.1"/>
</dbReference>
<keyword evidence="2" id="KW-1185">Reference proteome</keyword>
<organism evidence="1 2">
    <name type="scientific">Thermosphaera aggregans (strain DSM 11486 / M11TL)</name>
    <dbReference type="NCBI Taxonomy" id="633148"/>
    <lineage>
        <taxon>Archaea</taxon>
        <taxon>Thermoproteota</taxon>
        <taxon>Thermoprotei</taxon>
        <taxon>Desulfurococcales</taxon>
        <taxon>Desulfurococcaceae</taxon>
        <taxon>Thermosphaera</taxon>
    </lineage>
</organism>
<sequence>MITPRGIPVRVLNKLVEELNEKNLYAERHSYSIRMMYNGRFVASLHLYPGFNQAVLRVYGESEAINKKVSEIVVELVKKYLENLELIVQVKPLSF</sequence>
<reference evidence="1 2" key="1">
    <citation type="journal article" date="2010" name="Stand. Genomic Sci.">
        <title>Complete genome sequence of Thermosphaera aggregans type strain (M11TL).</title>
        <authorList>
            <person name="Spring S."/>
            <person name="Rachel R."/>
            <person name="Lapidus A."/>
            <person name="Davenport K."/>
            <person name="Tice H."/>
            <person name="Copeland A."/>
            <person name="Cheng J.F."/>
            <person name="Lucas S."/>
            <person name="Chen F."/>
            <person name="Nolan M."/>
            <person name="Bruce D."/>
            <person name="Goodwin L."/>
            <person name="Pitluck S."/>
            <person name="Ivanova N."/>
            <person name="Mavromatis K."/>
            <person name="Ovchinnikova G."/>
            <person name="Pati A."/>
            <person name="Chen A."/>
            <person name="Palaniappan K."/>
            <person name="Land M."/>
            <person name="Hauser L."/>
            <person name="Chang Y.J."/>
            <person name="Jeffries C.C."/>
            <person name="Brettin T."/>
            <person name="Detter J.C."/>
            <person name="Tapia R."/>
            <person name="Han C."/>
            <person name="Heimerl T."/>
            <person name="Weikl F."/>
            <person name="Brambilla E."/>
            <person name="Goker M."/>
            <person name="Bristow J."/>
            <person name="Eisen J.A."/>
            <person name="Markowitz V."/>
            <person name="Hugenholtz P."/>
            <person name="Kyrpides N.C."/>
            <person name="Klenk H.P."/>
        </authorList>
    </citation>
    <scope>NUCLEOTIDE SEQUENCE [LARGE SCALE GENOMIC DNA]</scope>
    <source>
        <strain evidence="2">DSM 11486 / M11TL</strain>
    </source>
</reference>
<gene>
    <name evidence="1" type="ordered locus">Tagg_1181</name>
</gene>
<evidence type="ECO:0000313" key="2">
    <source>
        <dbReference type="Proteomes" id="UP000002376"/>
    </source>
</evidence>
<reference key="3">
    <citation type="submission" date="2010-02" db="EMBL/GenBank/DDBJ databases">
        <title>Complete genome sequence of Thermosphaera aggregans type strain (M11TL).</title>
        <authorList>
            <consortium name="US DOE Joint Genome Institute (JGI-PGF)"/>
            <person name="Spring S."/>
            <person name="Lapidus A."/>
            <person name="Munk C."/>
            <person name="Schroeder M."/>
            <person name="Glavina Del Rio T."/>
            <person name="Tice H."/>
            <person name="Copeland A."/>
            <person name="Cheng J.-F."/>
            <person name="Lucas S."/>
            <person name="Chen F."/>
            <person name="Nolan M."/>
            <person name="Bruce D."/>
            <person name="Goodwin L."/>
            <person name="Pitluck S."/>
            <person name="Ivanova N."/>
            <person name="Mavromatis K."/>
            <person name="Ovchinnikova G."/>
            <person name="Pati A."/>
            <person name="Chen A."/>
            <person name="Palaniappan K."/>
            <person name="Land M."/>
            <person name="Hauser L."/>
            <person name="Chang Y.-J."/>
            <person name="Jeffries C.C."/>
            <person name="Brettin T."/>
            <person name="Detter J.C."/>
            <person name="Tapia R."/>
            <person name="Han C."/>
            <person name="Chain P."/>
            <person name="Heimerl T."/>
            <person name="Weik F."/>
            <person name="Goker M."/>
            <person name="Rachel R."/>
            <person name="Bristow J."/>
            <person name="Eisen J.A."/>
            <person name="Markowitz V."/>
            <person name="Hugenholtz P."/>
            <person name="Kyrpides N.C."/>
            <person name="Klenk H.-P."/>
        </authorList>
    </citation>
    <scope>NUCLEOTIDE SEQUENCE</scope>
    <source>
        <strain>DSM 11486</strain>
    </source>
</reference>
<dbReference type="OrthoDB" id="17519at2157"/>
<name>D5U2U9_THEAM</name>
<dbReference type="AlphaFoldDB" id="D5U2U9"/>
<dbReference type="KEGG" id="tag:Tagg_1181"/>
<accession>D5U2U9</accession>
<evidence type="ECO:0000313" key="1">
    <source>
        <dbReference type="EMBL" id="ADG91449.1"/>
    </source>
</evidence>
<dbReference type="HOGENOM" id="CLU_179002_0_0_2"/>
<reference evidence="2" key="2">
    <citation type="journal article" date="2010" name="Stand. Genomic Sci.">
        <title>Complete genome sequence of Thermosphaera aggregans type strain (M11TLT).</title>
        <authorList>
            <person name="Spring S."/>
            <person name="Rachel R."/>
            <person name="Lapidus A."/>
            <person name="Davenport K."/>
            <person name="Tice H."/>
            <person name="Copeland A."/>
            <person name="Cheng J.-F."/>
            <person name="Lucas S."/>
            <person name="Chen F."/>
            <person name="Nolan M."/>
            <person name="Bruce D."/>
            <person name="Goodwin L."/>
            <person name="Pitluck S."/>
            <person name="Ivanova N."/>
            <person name="Mavromatis K."/>
            <person name="Ovchinnikova G."/>
            <person name="Pati A."/>
            <person name="Chen A."/>
            <person name="Palaniappan K."/>
            <person name="Land M."/>
            <person name="Hauser L."/>
            <person name="Chang Y.-J."/>
            <person name="Jeffries C.C."/>
            <person name="Brettin T."/>
            <person name="Detter J.C."/>
            <person name="Tapia R."/>
            <person name="Han C."/>
            <person name="Heimerl T."/>
            <person name="Weikl F."/>
            <person name="Brambilla E."/>
            <person name="Goker M."/>
            <person name="Bristow J."/>
            <person name="Eisen J.A."/>
            <person name="Markowitz V."/>
            <person name="Hugenholtz P."/>
            <person name="Kyrpides N.C."/>
            <person name="Klenk H.-P."/>
        </authorList>
    </citation>
    <scope>NUCLEOTIDE SEQUENCE [LARGE SCALE GENOMIC DNA]</scope>
    <source>
        <strain evidence="2">DSM 11486 / M11TL</strain>
    </source>
</reference>